<proteinExistence type="predicted"/>
<evidence type="ECO:0000313" key="2">
    <source>
        <dbReference type="Proteomes" id="UP001310022"/>
    </source>
</evidence>
<dbReference type="EMBL" id="BQKE01000008">
    <property type="protein sequence ID" value="GJM64909.1"/>
    <property type="molecule type" value="Genomic_DNA"/>
</dbReference>
<dbReference type="Gene3D" id="3.90.1530.10">
    <property type="entry name" value="Conserved hypothetical protein from pyrococcus furiosus pfu- 392566-001, ParB domain"/>
    <property type="match status" value="1"/>
</dbReference>
<name>A0AAN4W4X8_9BACT</name>
<keyword evidence="2" id="KW-1185">Reference proteome</keyword>
<dbReference type="InterPro" id="IPR036086">
    <property type="entry name" value="ParB/Sulfiredoxin_sf"/>
</dbReference>
<dbReference type="Proteomes" id="UP001310022">
    <property type="component" value="Unassembled WGS sequence"/>
</dbReference>
<sequence>MAKLQLKKSRNAIQKEEGLRTSMTEVLAEVKTEKTKITIIEELKEFIPPLKEDEYQQLKRNIAEEGVKDPLVFWDRGEDLVLIDGHNRYSIIQDLQLTEYPKETRQYADIEAVKDWMINHQLGRRNLTPQQASYLRGLLYERMKKKVGAPEGSANAAKINAENFSALNEAARTSEVIAEKHGVSARTVEKDANYAKGLEMLPKEQRQAILKGEQKASKAVVEKIGAGKAEPTVLEKKVATKELTDFEVQKKKVIAMLRKLEEGGDYEAVREAVGELLKGN</sequence>
<dbReference type="AlphaFoldDB" id="A0AAN4W4X8"/>
<reference evidence="1 2" key="1">
    <citation type="submission" date="2021-12" db="EMBL/GenBank/DDBJ databases">
        <title>Genome sequencing of bacteria with rrn-lacking chromosome and rrn-plasmid.</title>
        <authorList>
            <person name="Anda M."/>
            <person name="Iwasaki W."/>
        </authorList>
    </citation>
    <scope>NUCLEOTIDE SEQUENCE [LARGE SCALE GENOMIC DNA]</scope>
    <source>
        <strain evidence="1 2">NBRC 15940</strain>
    </source>
</reference>
<comment type="caution">
    <text evidence="1">The sequence shown here is derived from an EMBL/GenBank/DDBJ whole genome shotgun (WGS) entry which is preliminary data.</text>
</comment>
<evidence type="ECO:0008006" key="3">
    <source>
        <dbReference type="Google" id="ProtNLM"/>
    </source>
</evidence>
<dbReference type="RefSeq" id="WP_338239963.1">
    <property type="nucleotide sequence ID" value="NZ_BQKE01000008.1"/>
</dbReference>
<accession>A0AAN4W4X8</accession>
<organism evidence="1 2">
    <name type="scientific">Persicobacter diffluens</name>
    <dbReference type="NCBI Taxonomy" id="981"/>
    <lineage>
        <taxon>Bacteria</taxon>
        <taxon>Pseudomonadati</taxon>
        <taxon>Bacteroidota</taxon>
        <taxon>Cytophagia</taxon>
        <taxon>Cytophagales</taxon>
        <taxon>Persicobacteraceae</taxon>
        <taxon>Persicobacter</taxon>
    </lineage>
</organism>
<protein>
    <recommendedName>
        <fullName evidence="3">ParB/Sulfiredoxin domain-containing protein</fullName>
    </recommendedName>
</protein>
<evidence type="ECO:0000313" key="1">
    <source>
        <dbReference type="EMBL" id="GJM64909.1"/>
    </source>
</evidence>
<gene>
    <name evidence="1" type="ORF">PEDI_54610</name>
</gene>
<dbReference type="SUPFAM" id="SSF110849">
    <property type="entry name" value="ParB/Sulfiredoxin"/>
    <property type="match status" value="1"/>
</dbReference>